<reference evidence="1 2" key="1">
    <citation type="submission" date="2017-12" db="EMBL/GenBank/DDBJ databases">
        <title>Hemimetabolous genomes reveal molecular basis of termite eusociality.</title>
        <authorList>
            <person name="Harrison M.C."/>
            <person name="Jongepier E."/>
            <person name="Robertson H.M."/>
            <person name="Arning N."/>
            <person name="Bitard-Feildel T."/>
            <person name="Chao H."/>
            <person name="Childers C.P."/>
            <person name="Dinh H."/>
            <person name="Doddapaneni H."/>
            <person name="Dugan S."/>
            <person name="Gowin J."/>
            <person name="Greiner C."/>
            <person name="Han Y."/>
            <person name="Hu H."/>
            <person name="Hughes D.S.T."/>
            <person name="Huylmans A.-K."/>
            <person name="Kemena C."/>
            <person name="Kremer L.P.M."/>
            <person name="Lee S.L."/>
            <person name="Lopez-Ezquerra A."/>
            <person name="Mallet L."/>
            <person name="Monroy-Kuhn J.M."/>
            <person name="Moser A."/>
            <person name="Murali S.C."/>
            <person name="Muzny D.M."/>
            <person name="Otani S."/>
            <person name="Piulachs M.-D."/>
            <person name="Poelchau M."/>
            <person name="Qu J."/>
            <person name="Schaub F."/>
            <person name="Wada-Katsumata A."/>
            <person name="Worley K.C."/>
            <person name="Xie Q."/>
            <person name="Ylla G."/>
            <person name="Poulsen M."/>
            <person name="Gibbs R.A."/>
            <person name="Schal C."/>
            <person name="Richards S."/>
            <person name="Belles X."/>
            <person name="Korb J."/>
            <person name="Bornberg-Bauer E."/>
        </authorList>
    </citation>
    <scope>NUCLEOTIDE SEQUENCE [LARGE SCALE GENOMIC DNA]</scope>
    <source>
        <tissue evidence="1">Whole body</tissue>
    </source>
</reference>
<proteinExistence type="predicted"/>
<comment type="caution">
    <text evidence="1">The sequence shown here is derived from an EMBL/GenBank/DDBJ whole genome shotgun (WGS) entry which is preliminary data.</text>
</comment>
<dbReference type="Proteomes" id="UP000235965">
    <property type="component" value="Unassembled WGS sequence"/>
</dbReference>
<keyword evidence="2" id="KW-1185">Reference proteome</keyword>
<sequence>MIVQFTLSHLPFGEKPNSNHTQPPYSLDLTLCNFRLFLELKMGLSCHWFVSMEEMQQNVTASLRTIPEQDF</sequence>
<accession>A0A2J7QNF0</accession>
<dbReference type="EMBL" id="NEVH01013196">
    <property type="protein sequence ID" value="PNF30073.1"/>
    <property type="molecule type" value="Genomic_DNA"/>
</dbReference>
<dbReference type="Gene3D" id="3.30.420.10">
    <property type="entry name" value="Ribonuclease H-like superfamily/Ribonuclease H"/>
    <property type="match status" value="1"/>
</dbReference>
<dbReference type="InParanoid" id="A0A2J7QNF0"/>
<dbReference type="InterPro" id="IPR036397">
    <property type="entry name" value="RNaseH_sf"/>
</dbReference>
<dbReference type="AlphaFoldDB" id="A0A2J7QNF0"/>
<organism evidence="1 2">
    <name type="scientific">Cryptotermes secundus</name>
    <dbReference type="NCBI Taxonomy" id="105785"/>
    <lineage>
        <taxon>Eukaryota</taxon>
        <taxon>Metazoa</taxon>
        <taxon>Ecdysozoa</taxon>
        <taxon>Arthropoda</taxon>
        <taxon>Hexapoda</taxon>
        <taxon>Insecta</taxon>
        <taxon>Pterygota</taxon>
        <taxon>Neoptera</taxon>
        <taxon>Polyneoptera</taxon>
        <taxon>Dictyoptera</taxon>
        <taxon>Blattodea</taxon>
        <taxon>Blattoidea</taxon>
        <taxon>Termitoidae</taxon>
        <taxon>Kalotermitidae</taxon>
        <taxon>Cryptotermitinae</taxon>
        <taxon>Cryptotermes</taxon>
    </lineage>
</organism>
<dbReference type="GO" id="GO:0003676">
    <property type="term" value="F:nucleic acid binding"/>
    <property type="evidence" value="ECO:0007669"/>
    <property type="project" value="InterPro"/>
</dbReference>
<gene>
    <name evidence="1" type="ORF">B7P43_G04242</name>
</gene>
<evidence type="ECO:0000313" key="2">
    <source>
        <dbReference type="Proteomes" id="UP000235965"/>
    </source>
</evidence>
<name>A0A2J7QNF0_9NEOP</name>
<protein>
    <submittedName>
        <fullName evidence="1">Uncharacterized protein</fullName>
    </submittedName>
</protein>
<evidence type="ECO:0000313" key="1">
    <source>
        <dbReference type="EMBL" id="PNF30073.1"/>
    </source>
</evidence>